<dbReference type="Gramene" id="ESR50364">
    <property type="protein sequence ID" value="ESR50364"/>
    <property type="gene ID" value="CICLE_v10033711mg"/>
</dbReference>
<keyword evidence="2" id="KW-0732">Signal</keyword>
<organism evidence="3 4">
    <name type="scientific">Citrus clementina</name>
    <name type="common">Clementine</name>
    <name type="synonym">Citrus deliciosa x Citrus sinensis</name>
    <dbReference type="NCBI Taxonomy" id="85681"/>
    <lineage>
        <taxon>Eukaryota</taxon>
        <taxon>Viridiplantae</taxon>
        <taxon>Streptophyta</taxon>
        <taxon>Embryophyta</taxon>
        <taxon>Tracheophyta</taxon>
        <taxon>Spermatophyta</taxon>
        <taxon>Magnoliopsida</taxon>
        <taxon>eudicotyledons</taxon>
        <taxon>Gunneridae</taxon>
        <taxon>Pentapetalae</taxon>
        <taxon>rosids</taxon>
        <taxon>malvids</taxon>
        <taxon>Sapindales</taxon>
        <taxon>Rutaceae</taxon>
        <taxon>Aurantioideae</taxon>
        <taxon>Citrus</taxon>
    </lineage>
</organism>
<dbReference type="EMBL" id="KI536726">
    <property type="protein sequence ID" value="ESR50364.1"/>
    <property type="molecule type" value="Genomic_DNA"/>
</dbReference>
<feature type="region of interest" description="Disordered" evidence="1">
    <location>
        <begin position="217"/>
        <end position="274"/>
    </location>
</feature>
<name>V4VDA2_CITCL</name>
<dbReference type="eggNOG" id="ENOG502SPGB">
    <property type="taxonomic scope" value="Eukaryota"/>
</dbReference>
<sequence length="274" mass="31388">MILISWIFLLYLNQVDDKNDTSNDPKVEEIIKPKIGMVCYTNLDLFESYKKNGKFMGFEIIKRTSSKGDDEELKYVTSSCSPSGKPKSLLNHPFRLQPTTKTNCKVKVRATTCLDRKWEVMSRYGKITCQPANLPKSTCKTPSTVGNFVGYNGFGISNLNSLRVVSEFGIEKKYVKYQPQSSRQKALHRLVVFSAAATTRRHQLFLFSLNFTNTATTHDHEELEEGEYEEDEVELDEDEEEENGSVHDDGEGEREADTENYESENDLQHRELQV</sequence>
<evidence type="ECO:0000313" key="3">
    <source>
        <dbReference type="EMBL" id="ESR50364.1"/>
    </source>
</evidence>
<feature type="compositionally biased region" description="Acidic residues" evidence="1">
    <location>
        <begin position="222"/>
        <end position="243"/>
    </location>
</feature>
<proteinExistence type="predicted"/>
<evidence type="ECO:0000313" key="4">
    <source>
        <dbReference type="Proteomes" id="UP000030687"/>
    </source>
</evidence>
<feature type="compositionally biased region" description="Basic and acidic residues" evidence="1">
    <location>
        <begin position="244"/>
        <end position="257"/>
    </location>
</feature>
<evidence type="ECO:0000256" key="1">
    <source>
        <dbReference type="SAM" id="MobiDB-lite"/>
    </source>
</evidence>
<evidence type="ECO:0000256" key="2">
    <source>
        <dbReference type="SAM" id="SignalP"/>
    </source>
</evidence>
<protein>
    <submittedName>
        <fullName evidence="3">Uncharacterized protein</fullName>
    </submittedName>
</protein>
<dbReference type="Proteomes" id="UP000030687">
    <property type="component" value="Unassembled WGS sequence"/>
</dbReference>
<gene>
    <name evidence="3" type="ORF">CICLE_v10033711mg</name>
</gene>
<dbReference type="AlphaFoldDB" id="V4VDA2"/>
<reference evidence="3 4" key="1">
    <citation type="submission" date="2013-10" db="EMBL/GenBank/DDBJ databases">
        <authorList>
            <consortium name="International Citrus Genome Consortium"/>
            <person name="Jenkins J."/>
            <person name="Schmutz J."/>
            <person name="Prochnik S."/>
            <person name="Rokhsar D."/>
            <person name="Gmitter F."/>
            <person name="Ollitrault P."/>
            <person name="Machado M."/>
            <person name="Talon M."/>
            <person name="Wincker P."/>
            <person name="Jaillon O."/>
            <person name="Morgante M."/>
        </authorList>
    </citation>
    <scope>NUCLEOTIDE SEQUENCE</scope>
    <source>
        <strain evidence="4">cv. Clemenules</strain>
    </source>
</reference>
<feature type="signal peptide" evidence="2">
    <location>
        <begin position="1"/>
        <end position="17"/>
    </location>
</feature>
<dbReference type="KEGG" id="cic:CICLE_v10033711mg"/>
<feature type="chain" id="PRO_5004728764" evidence="2">
    <location>
        <begin position="18"/>
        <end position="274"/>
    </location>
</feature>
<dbReference type="InParanoid" id="V4VDA2"/>
<accession>V4VDA2</accession>
<keyword evidence="4" id="KW-1185">Reference proteome</keyword>